<gene>
    <name evidence="2" type="ORF">ODALV1_LOCUS31205</name>
</gene>
<sequence>MKNWRKSLKYDPVVMPSGIISIDQVAQAIGSEKAGYIREALMRLYNSSLSYYVAPTPDPNVLFEELLQGHRENEETIKELAAEIKGKAAAQTPWESLTDRWVQSKTELELERERLEMQRIREEQELKRQLERERRTFLQQQREERRQAEVAARQRKLEHDQQIERIRQEEPAEKDEQAKLREQKVLECCKPLCGWDRFSDGGVSTCVRHRRFVPCHGWHV</sequence>
<dbReference type="EMBL" id="CAXLJM020000166">
    <property type="protein sequence ID" value="CAL8147685.1"/>
    <property type="molecule type" value="Genomic_DNA"/>
</dbReference>
<keyword evidence="3" id="KW-1185">Reference proteome</keyword>
<accession>A0ABP1S8W2</accession>
<comment type="caution">
    <text evidence="2">The sequence shown here is derived from an EMBL/GenBank/DDBJ whole genome shotgun (WGS) entry which is preliminary data.</text>
</comment>
<organism evidence="2 3">
    <name type="scientific">Orchesella dallaii</name>
    <dbReference type="NCBI Taxonomy" id="48710"/>
    <lineage>
        <taxon>Eukaryota</taxon>
        <taxon>Metazoa</taxon>
        <taxon>Ecdysozoa</taxon>
        <taxon>Arthropoda</taxon>
        <taxon>Hexapoda</taxon>
        <taxon>Collembola</taxon>
        <taxon>Entomobryomorpha</taxon>
        <taxon>Entomobryoidea</taxon>
        <taxon>Orchesellidae</taxon>
        <taxon>Orchesellinae</taxon>
        <taxon>Orchesella</taxon>
    </lineage>
</organism>
<dbReference type="Proteomes" id="UP001642540">
    <property type="component" value="Unassembled WGS sequence"/>
</dbReference>
<feature type="coiled-coil region" evidence="1">
    <location>
        <begin position="103"/>
        <end position="158"/>
    </location>
</feature>
<reference evidence="2 3" key="1">
    <citation type="submission" date="2024-08" db="EMBL/GenBank/DDBJ databases">
        <authorList>
            <person name="Cucini C."/>
            <person name="Frati F."/>
        </authorList>
    </citation>
    <scope>NUCLEOTIDE SEQUENCE [LARGE SCALE GENOMIC DNA]</scope>
</reference>
<keyword evidence="1" id="KW-0175">Coiled coil</keyword>
<name>A0ABP1S8W2_9HEXA</name>
<evidence type="ECO:0000313" key="3">
    <source>
        <dbReference type="Proteomes" id="UP001642540"/>
    </source>
</evidence>
<proteinExistence type="predicted"/>
<evidence type="ECO:0000256" key="1">
    <source>
        <dbReference type="SAM" id="Coils"/>
    </source>
</evidence>
<evidence type="ECO:0000313" key="2">
    <source>
        <dbReference type="EMBL" id="CAL8147685.1"/>
    </source>
</evidence>
<protein>
    <submittedName>
        <fullName evidence="2">Uncharacterized protein</fullName>
    </submittedName>
</protein>